<organism evidence="2 3">
    <name type="scientific">Cyclocybe aegerita</name>
    <name type="common">Black poplar mushroom</name>
    <name type="synonym">Agrocybe aegerita</name>
    <dbReference type="NCBI Taxonomy" id="1973307"/>
    <lineage>
        <taxon>Eukaryota</taxon>
        <taxon>Fungi</taxon>
        <taxon>Dikarya</taxon>
        <taxon>Basidiomycota</taxon>
        <taxon>Agaricomycotina</taxon>
        <taxon>Agaricomycetes</taxon>
        <taxon>Agaricomycetidae</taxon>
        <taxon>Agaricales</taxon>
        <taxon>Agaricineae</taxon>
        <taxon>Bolbitiaceae</taxon>
        <taxon>Cyclocybe</taxon>
    </lineage>
</organism>
<dbReference type="EMBL" id="CACVBS010000074">
    <property type="protein sequence ID" value="CAA7269056.1"/>
    <property type="molecule type" value="Genomic_DNA"/>
</dbReference>
<dbReference type="Proteomes" id="UP000467700">
    <property type="component" value="Unassembled WGS sequence"/>
</dbReference>
<reference evidence="2 3" key="1">
    <citation type="submission" date="2020-01" db="EMBL/GenBank/DDBJ databases">
        <authorList>
            <person name="Gupta K D."/>
        </authorList>
    </citation>
    <scope>NUCLEOTIDE SEQUENCE [LARGE SCALE GENOMIC DNA]</scope>
</reference>
<gene>
    <name evidence="2" type="ORF">AAE3_LOCUS11335</name>
</gene>
<evidence type="ECO:0000313" key="2">
    <source>
        <dbReference type="EMBL" id="CAA7269056.1"/>
    </source>
</evidence>
<evidence type="ECO:0000259" key="1">
    <source>
        <dbReference type="PROSITE" id="PS50181"/>
    </source>
</evidence>
<sequence length="513" mass="58662">MDLGSLDNILARHYSLPLGEAAWVTSVLRETENDLSIIAGNISLLQEATDDLKLQQATLLEQQSKCSSALSPLRTLPVEILQEIFKFACENDMLVRQDICNVCKHWRTIAYRCPSLWTTFVISKRHKPLYSPSMEQILSRIRRAGALPITLDYKHTYLPSAFLISILKSGVEGRWSSISMHVPHGSYLPFKKKERVDFTNLKTLSICLDDGHIGRCKYTFPALKEYKVAYSSPDFYPPGLQVPWSQLTGLILETGIGLEEFVQILRRCTLVERCSVWLDVDDVFHSTTFQPIKLDKIQQFSIYANAFPSGLLPVTETPLLRRFTFRIKGDYTDAFVYWEPQLIPFLRRAANTLMALELEIEDADLDELHESWIQMPLLSEIKLHSFRPLTYPVEEEFFQFLTLSRSNQTLPNLEVFALAVPLLPSIVDVPGTEELFMDFVKSRYWNDAVIQGTATAPKRKLKQAVLIATLDTRFMLEGRFQNLSTQCPDLDIRHTTSGEWAQALAAHLRLQVR</sequence>
<keyword evidence="3" id="KW-1185">Reference proteome</keyword>
<dbReference type="InterPro" id="IPR036047">
    <property type="entry name" value="F-box-like_dom_sf"/>
</dbReference>
<accession>A0A8S0WYQ8</accession>
<name>A0A8S0WYQ8_CYCAE</name>
<dbReference type="PROSITE" id="PS50181">
    <property type="entry name" value="FBOX"/>
    <property type="match status" value="1"/>
</dbReference>
<dbReference type="AlphaFoldDB" id="A0A8S0WYQ8"/>
<dbReference type="Gene3D" id="1.20.1280.50">
    <property type="match status" value="1"/>
</dbReference>
<proteinExistence type="predicted"/>
<feature type="domain" description="F-box" evidence="1">
    <location>
        <begin position="70"/>
        <end position="120"/>
    </location>
</feature>
<protein>
    <recommendedName>
        <fullName evidence="1">F-box domain-containing protein</fullName>
    </recommendedName>
</protein>
<dbReference type="SUPFAM" id="SSF81383">
    <property type="entry name" value="F-box domain"/>
    <property type="match status" value="1"/>
</dbReference>
<comment type="caution">
    <text evidence="2">The sequence shown here is derived from an EMBL/GenBank/DDBJ whole genome shotgun (WGS) entry which is preliminary data.</text>
</comment>
<dbReference type="OrthoDB" id="2996832at2759"/>
<evidence type="ECO:0000313" key="3">
    <source>
        <dbReference type="Proteomes" id="UP000467700"/>
    </source>
</evidence>
<dbReference type="Pfam" id="PF12937">
    <property type="entry name" value="F-box-like"/>
    <property type="match status" value="1"/>
</dbReference>
<dbReference type="InterPro" id="IPR001810">
    <property type="entry name" value="F-box_dom"/>
</dbReference>